<reference evidence="1 2" key="1">
    <citation type="submission" date="2019-03" db="EMBL/GenBank/DDBJ databases">
        <title>First draft genome of Liparis tanakae, snailfish: a comprehensive survey of snailfish specific genes.</title>
        <authorList>
            <person name="Kim W."/>
            <person name="Song I."/>
            <person name="Jeong J.-H."/>
            <person name="Kim D."/>
            <person name="Kim S."/>
            <person name="Ryu S."/>
            <person name="Song J.Y."/>
            <person name="Lee S.K."/>
        </authorList>
    </citation>
    <scope>NUCLEOTIDE SEQUENCE [LARGE SCALE GENOMIC DNA]</scope>
    <source>
        <tissue evidence="1">Muscle</tissue>
    </source>
</reference>
<proteinExistence type="predicted"/>
<dbReference type="AlphaFoldDB" id="A0A4Z2J9N4"/>
<accession>A0A4Z2J9N4</accession>
<keyword evidence="2" id="KW-1185">Reference proteome</keyword>
<sequence>MTGEFRCEPRVRSAFPSSRPIGRVVTGGASRHCHVKKSKGTQRVSLVDRMREVCRRSARPGVNRPAAAGARSLLFTPPPGFGCGPVEHENQHSLDIKGRLWQPSDMEATGCWSMQSGEEPDLCRWLLLSHPLLVDHCKDHSAGRVGQTAETLPE</sequence>
<dbReference type="Proteomes" id="UP000314294">
    <property type="component" value="Unassembled WGS sequence"/>
</dbReference>
<protein>
    <submittedName>
        <fullName evidence="1">Uncharacterized protein</fullName>
    </submittedName>
</protein>
<name>A0A4Z2J9N4_9TELE</name>
<comment type="caution">
    <text evidence="1">The sequence shown here is derived from an EMBL/GenBank/DDBJ whole genome shotgun (WGS) entry which is preliminary data.</text>
</comment>
<organism evidence="1 2">
    <name type="scientific">Liparis tanakae</name>
    <name type="common">Tanaka's snailfish</name>
    <dbReference type="NCBI Taxonomy" id="230148"/>
    <lineage>
        <taxon>Eukaryota</taxon>
        <taxon>Metazoa</taxon>
        <taxon>Chordata</taxon>
        <taxon>Craniata</taxon>
        <taxon>Vertebrata</taxon>
        <taxon>Euteleostomi</taxon>
        <taxon>Actinopterygii</taxon>
        <taxon>Neopterygii</taxon>
        <taxon>Teleostei</taxon>
        <taxon>Neoteleostei</taxon>
        <taxon>Acanthomorphata</taxon>
        <taxon>Eupercaria</taxon>
        <taxon>Perciformes</taxon>
        <taxon>Cottioidei</taxon>
        <taxon>Cottales</taxon>
        <taxon>Liparidae</taxon>
        <taxon>Liparis</taxon>
    </lineage>
</organism>
<dbReference type="EMBL" id="SRLO01000013">
    <property type="protein sequence ID" value="TNN86820.1"/>
    <property type="molecule type" value="Genomic_DNA"/>
</dbReference>
<evidence type="ECO:0000313" key="2">
    <source>
        <dbReference type="Proteomes" id="UP000314294"/>
    </source>
</evidence>
<evidence type="ECO:0000313" key="1">
    <source>
        <dbReference type="EMBL" id="TNN86820.1"/>
    </source>
</evidence>
<gene>
    <name evidence="1" type="ORF">EYF80_003003</name>
</gene>